<sequence>MPGYRAVGLWRMSQGPMRSELAGCSNAFYDQQRVHERDEWRKVAIDHIYYINRINRDGIRDHASTSSPTASEARKSTTDLCGVLLKVAFGLMVAVLRLQSYW</sequence>
<dbReference type="Proteomes" id="UP000283895">
    <property type="component" value="Unassembled WGS sequence"/>
</dbReference>
<accession>A0A423VDE5</accession>
<comment type="caution">
    <text evidence="1">The sequence shown here is derived from an EMBL/GenBank/DDBJ whole genome shotgun (WGS) entry which is preliminary data.</text>
</comment>
<name>A0A423VDE5_9PEZI</name>
<organism evidence="1 2">
    <name type="scientific">Cytospora schulzeri</name>
    <dbReference type="NCBI Taxonomy" id="448051"/>
    <lineage>
        <taxon>Eukaryota</taxon>
        <taxon>Fungi</taxon>
        <taxon>Dikarya</taxon>
        <taxon>Ascomycota</taxon>
        <taxon>Pezizomycotina</taxon>
        <taxon>Sordariomycetes</taxon>
        <taxon>Sordariomycetidae</taxon>
        <taxon>Diaporthales</taxon>
        <taxon>Cytosporaceae</taxon>
        <taxon>Cytospora</taxon>
    </lineage>
</organism>
<dbReference type="EMBL" id="LKEA01000074">
    <property type="protein sequence ID" value="ROV88985.1"/>
    <property type="molecule type" value="Genomic_DNA"/>
</dbReference>
<proteinExistence type="predicted"/>
<dbReference type="AlphaFoldDB" id="A0A423VDE5"/>
<dbReference type="OrthoDB" id="10577413at2759"/>
<gene>
    <name evidence="1" type="ORF">VMCG_10153</name>
</gene>
<protein>
    <submittedName>
        <fullName evidence="1">Uncharacterized protein</fullName>
    </submittedName>
</protein>
<keyword evidence="2" id="KW-1185">Reference proteome</keyword>
<evidence type="ECO:0000313" key="2">
    <source>
        <dbReference type="Proteomes" id="UP000283895"/>
    </source>
</evidence>
<reference evidence="1 2" key="1">
    <citation type="submission" date="2015-09" db="EMBL/GenBank/DDBJ databases">
        <title>Host preference determinants of Valsa canker pathogens revealed by comparative genomics.</title>
        <authorList>
            <person name="Yin Z."/>
            <person name="Huang L."/>
        </authorList>
    </citation>
    <scope>NUCLEOTIDE SEQUENCE [LARGE SCALE GENOMIC DNA]</scope>
    <source>
        <strain evidence="1 2">03-1</strain>
    </source>
</reference>
<evidence type="ECO:0000313" key="1">
    <source>
        <dbReference type="EMBL" id="ROV88985.1"/>
    </source>
</evidence>